<comment type="caution">
    <text evidence="7">The sequence shown here is derived from an EMBL/GenBank/DDBJ whole genome shotgun (WGS) entry which is preliminary data.</text>
</comment>
<dbReference type="GO" id="GO:0005886">
    <property type="term" value="C:plasma membrane"/>
    <property type="evidence" value="ECO:0007669"/>
    <property type="project" value="UniProtKB-SubCell"/>
</dbReference>
<evidence type="ECO:0000256" key="2">
    <source>
        <dbReference type="ARBA" id="ARBA00022475"/>
    </source>
</evidence>
<feature type="transmembrane region" description="Helical" evidence="6">
    <location>
        <begin position="77"/>
        <end position="98"/>
    </location>
</feature>
<evidence type="ECO:0000256" key="6">
    <source>
        <dbReference type="SAM" id="Phobius"/>
    </source>
</evidence>
<reference evidence="7 8" key="1">
    <citation type="submission" date="2018-07" db="EMBL/GenBank/DDBJ databases">
        <title>Genomic Encyclopedia of Type Strains, Phase III (KMG-III): the genomes of soil and plant-associated and newly described type strains.</title>
        <authorList>
            <person name="Whitman W."/>
        </authorList>
    </citation>
    <scope>NUCLEOTIDE SEQUENCE [LARGE SCALE GENOMIC DNA]</scope>
    <source>
        <strain evidence="7 8">CECT 8236</strain>
    </source>
</reference>
<evidence type="ECO:0000256" key="1">
    <source>
        <dbReference type="ARBA" id="ARBA00004651"/>
    </source>
</evidence>
<evidence type="ECO:0000256" key="5">
    <source>
        <dbReference type="ARBA" id="ARBA00023136"/>
    </source>
</evidence>
<protein>
    <submittedName>
        <fullName evidence="7">Putative 5xTM membrane YitT family protein</fullName>
    </submittedName>
</protein>
<keyword evidence="5 6" id="KW-0472">Membrane</keyword>
<organism evidence="7 8">
    <name type="scientific">Cohnella lupini</name>
    <dbReference type="NCBI Taxonomy" id="1294267"/>
    <lineage>
        <taxon>Bacteria</taxon>
        <taxon>Bacillati</taxon>
        <taxon>Bacillota</taxon>
        <taxon>Bacilli</taxon>
        <taxon>Bacillales</taxon>
        <taxon>Paenibacillaceae</taxon>
        <taxon>Cohnella</taxon>
    </lineage>
</organism>
<dbReference type="AlphaFoldDB" id="A0A3D9HR28"/>
<feature type="transmembrane region" description="Helical" evidence="6">
    <location>
        <begin position="49"/>
        <end position="70"/>
    </location>
</feature>
<accession>A0A3D9HR28</accession>
<evidence type="ECO:0000313" key="8">
    <source>
        <dbReference type="Proteomes" id="UP000256869"/>
    </source>
</evidence>
<keyword evidence="2" id="KW-1003">Cell membrane</keyword>
<dbReference type="InterPro" id="IPR051461">
    <property type="entry name" value="UPF0750_membrane"/>
</dbReference>
<feature type="transmembrane region" description="Helical" evidence="6">
    <location>
        <begin position="110"/>
        <end position="139"/>
    </location>
</feature>
<dbReference type="Pfam" id="PF02588">
    <property type="entry name" value="YitT_membrane"/>
    <property type="match status" value="1"/>
</dbReference>
<dbReference type="PANTHER" id="PTHR33545">
    <property type="entry name" value="UPF0750 MEMBRANE PROTEIN YITT-RELATED"/>
    <property type="match status" value="1"/>
</dbReference>
<dbReference type="PANTHER" id="PTHR33545:SF5">
    <property type="entry name" value="UPF0750 MEMBRANE PROTEIN YITT"/>
    <property type="match status" value="1"/>
</dbReference>
<gene>
    <name evidence="7" type="ORF">DFP95_13522</name>
</gene>
<keyword evidence="8" id="KW-1185">Reference proteome</keyword>
<keyword evidence="4 6" id="KW-1133">Transmembrane helix</keyword>
<feature type="transmembrane region" description="Helical" evidence="6">
    <location>
        <begin position="173"/>
        <end position="189"/>
    </location>
</feature>
<feature type="transmembrane region" description="Helical" evidence="6">
    <location>
        <begin position="12"/>
        <end position="29"/>
    </location>
</feature>
<dbReference type="RefSeq" id="WP_115995792.1">
    <property type="nucleotide sequence ID" value="NZ_QRDY01000035.1"/>
</dbReference>
<proteinExistence type="predicted"/>
<dbReference type="EMBL" id="QRDY01000035">
    <property type="protein sequence ID" value="RED51942.1"/>
    <property type="molecule type" value="Genomic_DNA"/>
</dbReference>
<keyword evidence="3 6" id="KW-0812">Transmembrane</keyword>
<evidence type="ECO:0000256" key="3">
    <source>
        <dbReference type="ARBA" id="ARBA00022692"/>
    </source>
</evidence>
<sequence length="210" mass="22617">MDKETKGIFRKWLHIALGCVVTAAGLILLKHSHVVTGGTAGLSLSLSYLFQTKFHIVFLLLNIPFAVFAYHKIGRSFTFRTMAAISLLSALTSVDRLFSDFAIPALPGSIIGGAFIGVGICSLFKNGASLGGSTILALYMQKRYGLNPGKTNFAFDFIVVLTSFSAVSLDQGFISVLSIAVTSTILSFFKNRLNSVDRPQRNALPTTVTT</sequence>
<dbReference type="OrthoDB" id="1523490at2"/>
<dbReference type="InterPro" id="IPR003740">
    <property type="entry name" value="YitT"/>
</dbReference>
<evidence type="ECO:0000313" key="7">
    <source>
        <dbReference type="EMBL" id="RED51942.1"/>
    </source>
</evidence>
<name>A0A3D9HR28_9BACL</name>
<feature type="transmembrane region" description="Helical" evidence="6">
    <location>
        <begin position="151"/>
        <end position="167"/>
    </location>
</feature>
<dbReference type="Proteomes" id="UP000256869">
    <property type="component" value="Unassembled WGS sequence"/>
</dbReference>
<evidence type="ECO:0000256" key="4">
    <source>
        <dbReference type="ARBA" id="ARBA00022989"/>
    </source>
</evidence>
<comment type="subcellular location">
    <subcellularLocation>
        <location evidence="1">Cell membrane</location>
        <topology evidence="1">Multi-pass membrane protein</topology>
    </subcellularLocation>
</comment>